<dbReference type="GO" id="GO:0009306">
    <property type="term" value="P:protein secretion"/>
    <property type="evidence" value="ECO:0007669"/>
    <property type="project" value="TreeGrafter"/>
</dbReference>
<comment type="caution">
    <text evidence="15">The sequence shown here is derived from an EMBL/GenBank/DDBJ whole genome shotgun (WGS) entry which is preliminary data.</text>
</comment>
<comment type="subunit">
    <text evidence="10">Interacts with TamB to form the translocation and assembly module (TAM).</text>
</comment>
<dbReference type="Gene3D" id="3.10.20.310">
    <property type="entry name" value="membrane protein fhac"/>
    <property type="match status" value="3"/>
</dbReference>
<evidence type="ECO:0000256" key="11">
    <source>
        <dbReference type="SAM" id="SignalP"/>
    </source>
</evidence>
<dbReference type="Pfam" id="PF01103">
    <property type="entry name" value="Omp85"/>
    <property type="match status" value="1"/>
</dbReference>
<evidence type="ECO:0000256" key="9">
    <source>
        <dbReference type="ARBA" id="ARBA00033063"/>
    </source>
</evidence>
<gene>
    <name evidence="15" type="ORF">DFQ45_104193</name>
</gene>
<evidence type="ECO:0000259" key="13">
    <source>
        <dbReference type="Pfam" id="PF07244"/>
    </source>
</evidence>
<keyword evidence="5" id="KW-0812">Transmembrane</keyword>
<dbReference type="InterPro" id="IPR000184">
    <property type="entry name" value="Bac_surfAg_D15"/>
</dbReference>
<evidence type="ECO:0000256" key="3">
    <source>
        <dbReference type="ARBA" id="ARBA00015419"/>
    </source>
</evidence>
<evidence type="ECO:0000256" key="1">
    <source>
        <dbReference type="ARBA" id="ARBA00004442"/>
    </source>
</evidence>
<keyword evidence="6 11" id="KW-0732">Signal</keyword>
<dbReference type="PANTHER" id="PTHR12815:SF47">
    <property type="entry name" value="TRANSLOCATION AND ASSEMBLY MODULE SUBUNIT TAMA"/>
    <property type="match status" value="1"/>
</dbReference>
<evidence type="ECO:0000259" key="14">
    <source>
        <dbReference type="Pfam" id="PF17243"/>
    </source>
</evidence>
<dbReference type="InterPro" id="IPR035243">
    <property type="entry name" value="TamA_POTRA_Dom_1"/>
</dbReference>
<dbReference type="FunFam" id="2.40.160.50:FF:000012">
    <property type="entry name" value="Outer membrane protein Omp85 family"/>
    <property type="match status" value="1"/>
</dbReference>
<protein>
    <recommendedName>
        <fullName evidence="3">Translocation and assembly module subunit TamA</fullName>
    </recommendedName>
    <alternativeName>
        <fullName evidence="9">Autotransporter assembly factor TamA</fullName>
    </alternativeName>
</protein>
<dbReference type="InterPro" id="IPR010827">
    <property type="entry name" value="BamA/TamA_POTRA"/>
</dbReference>
<evidence type="ECO:0000259" key="12">
    <source>
        <dbReference type="Pfam" id="PF01103"/>
    </source>
</evidence>
<evidence type="ECO:0000256" key="8">
    <source>
        <dbReference type="ARBA" id="ARBA00023237"/>
    </source>
</evidence>
<comment type="similarity">
    <text evidence="2">Belongs to the TamA family.</text>
</comment>
<dbReference type="InterPro" id="IPR039910">
    <property type="entry name" value="D15-like"/>
</dbReference>
<sequence>MCNMLTRPLAALLLLMLVQSGWAARLEVVSKPENKELNANVAALIGDLDGHDAASLRRYQRAAVQQARLAGEALGYYSNRYRSEVLDGEKPVLRVHVRVREPVRLRTVDIRVEGEAAGMDAFRVRDPRLKPGEQLHHGAYDEIKSALQQQGLRYGFFAGKFTRHRLLVDPAAGAADIELHYDSGPRYRLGAVEFAEAGKIDDRLLAALVPFEDGTPYDSALLAGLSQNLQNTGYFAGVQVDAQGTADGPQVIPVQVRLEPAKPRTLGLGAGFSTDVGPRGSFSWERHRVNSKGHKLGFDSEISKPKQNLSGWYAIPLSSPLSDELRFVAGYQREELVDASSERLTLGTQWRKKVRHDWQRTIGLRWEDERYEYDRGSNRSRHSKFLLPSIGFAKLKSDSALDPSKGYRLQMDVSAGSGNVLSDADVVHVSALARGLTTLADKHRVLARIEVGGVATDKYSAIPPSLRFFAGGDQSVRGYDYQSLSPRDAQRNRVGGRYLVAQSLEYQYEFVERWRAATFIDAGNATDSLTDSMKVGVGAGIRWVSPIGPLRLDFAHALHDDRGWRIHFSMGPEL</sequence>
<keyword evidence="16" id="KW-1185">Reference proteome</keyword>
<evidence type="ECO:0000313" key="15">
    <source>
        <dbReference type="EMBL" id="TDQ38613.1"/>
    </source>
</evidence>
<dbReference type="Gene3D" id="2.40.160.50">
    <property type="entry name" value="membrane protein fhac: a member of the omp85/tpsb transporter family"/>
    <property type="match status" value="1"/>
</dbReference>
<dbReference type="AlphaFoldDB" id="A0A4R6U1R7"/>
<keyword evidence="7" id="KW-0472">Membrane</keyword>
<feature type="signal peptide" evidence="11">
    <location>
        <begin position="1"/>
        <end position="23"/>
    </location>
</feature>
<name>A0A4R6U1R7_9GAMM</name>
<comment type="subcellular location">
    <subcellularLocation>
        <location evidence="1">Cell outer membrane</location>
    </subcellularLocation>
</comment>
<dbReference type="Proteomes" id="UP000294575">
    <property type="component" value="Unassembled WGS sequence"/>
</dbReference>
<feature type="domain" description="POTRA" evidence="13">
    <location>
        <begin position="187"/>
        <end position="246"/>
    </location>
</feature>
<feature type="chain" id="PRO_5020787271" description="Translocation and assembly module subunit TamA" evidence="11">
    <location>
        <begin position="24"/>
        <end position="574"/>
    </location>
</feature>
<reference evidence="15 16" key="1">
    <citation type="submission" date="2019-03" db="EMBL/GenBank/DDBJ databases">
        <title>Genomic Encyclopedia of Type Strains, Phase IV (KMG-IV): sequencing the most valuable type-strain genomes for metagenomic binning, comparative biology and taxonomic classification.</title>
        <authorList>
            <person name="Goeker M."/>
        </authorList>
    </citation>
    <scope>NUCLEOTIDE SEQUENCE [LARGE SCALE GENOMIC DNA]</scope>
    <source>
        <strain evidence="15 16">DSM 28679</strain>
    </source>
</reference>
<feature type="domain" description="TamA POTRA" evidence="14">
    <location>
        <begin position="33"/>
        <end position="97"/>
    </location>
</feature>
<keyword evidence="8" id="KW-0998">Cell outer membrane</keyword>
<dbReference type="PANTHER" id="PTHR12815">
    <property type="entry name" value="SORTING AND ASSEMBLY MACHINERY SAMM50 PROTEIN FAMILY MEMBER"/>
    <property type="match status" value="1"/>
</dbReference>
<dbReference type="Pfam" id="PF07244">
    <property type="entry name" value="POTRA"/>
    <property type="match status" value="1"/>
</dbReference>
<evidence type="ECO:0000256" key="4">
    <source>
        <dbReference type="ARBA" id="ARBA00022452"/>
    </source>
</evidence>
<dbReference type="GO" id="GO:0097347">
    <property type="term" value="C:TAM protein secretion complex"/>
    <property type="evidence" value="ECO:0007669"/>
    <property type="project" value="TreeGrafter"/>
</dbReference>
<evidence type="ECO:0000256" key="10">
    <source>
        <dbReference type="ARBA" id="ARBA00093548"/>
    </source>
</evidence>
<dbReference type="Pfam" id="PF17243">
    <property type="entry name" value="POTRA_TamA_1"/>
    <property type="match status" value="1"/>
</dbReference>
<proteinExistence type="inferred from homology"/>
<evidence type="ECO:0000256" key="6">
    <source>
        <dbReference type="ARBA" id="ARBA00022729"/>
    </source>
</evidence>
<evidence type="ECO:0000256" key="2">
    <source>
        <dbReference type="ARBA" id="ARBA00010248"/>
    </source>
</evidence>
<accession>A0A4R6U1R7</accession>
<evidence type="ECO:0000313" key="16">
    <source>
        <dbReference type="Proteomes" id="UP000294575"/>
    </source>
</evidence>
<dbReference type="GO" id="GO:0009279">
    <property type="term" value="C:cell outer membrane"/>
    <property type="evidence" value="ECO:0007669"/>
    <property type="project" value="UniProtKB-SubCell"/>
</dbReference>
<keyword evidence="4" id="KW-1134">Transmembrane beta strand</keyword>
<feature type="domain" description="Bacterial surface antigen (D15)" evidence="12">
    <location>
        <begin position="292"/>
        <end position="571"/>
    </location>
</feature>
<dbReference type="EMBL" id="SNYK01000004">
    <property type="protein sequence ID" value="TDQ38613.1"/>
    <property type="molecule type" value="Genomic_DNA"/>
</dbReference>
<organism evidence="15 16">
    <name type="scientific">Thiopseudomonas denitrificans</name>
    <dbReference type="NCBI Taxonomy" id="1501432"/>
    <lineage>
        <taxon>Bacteria</taxon>
        <taxon>Pseudomonadati</taxon>
        <taxon>Pseudomonadota</taxon>
        <taxon>Gammaproteobacteria</taxon>
        <taxon>Pseudomonadales</taxon>
        <taxon>Pseudomonadaceae</taxon>
        <taxon>Thiopseudomonas</taxon>
    </lineage>
</organism>
<evidence type="ECO:0000256" key="5">
    <source>
        <dbReference type="ARBA" id="ARBA00022692"/>
    </source>
</evidence>
<evidence type="ECO:0000256" key="7">
    <source>
        <dbReference type="ARBA" id="ARBA00023136"/>
    </source>
</evidence>